<name>A0A0U5JG23_9BACT</name>
<dbReference type="PANTHER" id="PTHR36220:SF1">
    <property type="entry name" value="GAMMA TUBULIN COMPLEX COMPONENT C-TERMINAL DOMAIN-CONTAINING PROTEIN"/>
    <property type="match status" value="1"/>
</dbReference>
<dbReference type="GO" id="GO:0007229">
    <property type="term" value="P:integrin-mediated signaling pathway"/>
    <property type="evidence" value="ECO:0007669"/>
    <property type="project" value="UniProtKB-KW"/>
</dbReference>
<evidence type="ECO:0000313" key="1">
    <source>
        <dbReference type="EMBL" id="CUI17818.1"/>
    </source>
</evidence>
<proteinExistence type="predicted"/>
<dbReference type="Proteomes" id="UP000069902">
    <property type="component" value="Chromosome cPNK"/>
</dbReference>
<dbReference type="PATRIC" id="fig|389348.3.peg.2493"/>
<dbReference type="InterPro" id="IPR028994">
    <property type="entry name" value="Integrin_alpha_N"/>
</dbReference>
<protein>
    <submittedName>
        <fullName evidence="1">Putative alpha beta-propellor repeat-containing integrin</fullName>
    </submittedName>
</protein>
<reference evidence="2" key="1">
    <citation type="submission" date="2015-09" db="EMBL/GenBank/DDBJ databases">
        <authorList>
            <person name="Bertelli C."/>
        </authorList>
    </citation>
    <scope>NUCLEOTIDE SEQUENCE [LARGE SCALE GENOMIC DNA]</scope>
    <source>
        <strain evidence="2">KNic</strain>
    </source>
</reference>
<dbReference type="Gene3D" id="2.130.10.130">
    <property type="entry name" value="Integrin alpha, N-terminal"/>
    <property type="match status" value="1"/>
</dbReference>
<dbReference type="EMBL" id="LN879502">
    <property type="protein sequence ID" value="CUI17818.1"/>
    <property type="molecule type" value="Genomic_DNA"/>
</dbReference>
<dbReference type="AlphaFoldDB" id="A0A0U5JG23"/>
<dbReference type="KEGG" id="pnl:PNK_2217"/>
<keyword evidence="1" id="KW-0401">Integrin</keyword>
<dbReference type="RefSeq" id="WP_158021795.1">
    <property type="nucleotide sequence ID" value="NZ_LN879502.1"/>
</dbReference>
<keyword evidence="2" id="KW-1185">Reference proteome</keyword>
<accession>A0A0U5JG23</accession>
<evidence type="ECO:0000313" key="2">
    <source>
        <dbReference type="Proteomes" id="UP000069902"/>
    </source>
</evidence>
<dbReference type="SUPFAM" id="SSF75011">
    <property type="entry name" value="3-carboxy-cis,cis-mucoante lactonizing enzyme"/>
    <property type="match status" value="1"/>
</dbReference>
<organism evidence="1 2">
    <name type="scientific">Candidatus Protochlamydia naegleriophila</name>
    <dbReference type="NCBI Taxonomy" id="389348"/>
    <lineage>
        <taxon>Bacteria</taxon>
        <taxon>Pseudomonadati</taxon>
        <taxon>Chlamydiota</taxon>
        <taxon>Chlamydiia</taxon>
        <taxon>Parachlamydiales</taxon>
        <taxon>Parachlamydiaceae</taxon>
        <taxon>Candidatus Protochlamydia</taxon>
    </lineage>
</organism>
<dbReference type="STRING" id="389348.PNK_2217"/>
<gene>
    <name evidence="1" type="ORF">PNK_2217</name>
</gene>
<dbReference type="InParanoid" id="A0A0U5JG23"/>
<dbReference type="PANTHER" id="PTHR36220">
    <property type="entry name" value="UNNAMED PRODUCT"/>
    <property type="match status" value="1"/>
</dbReference>
<sequence length="498" mass="54921">MRLFLYCMTALTVLFGHSFLVSEEVESDPAFAMRHRCRPDYAKTATLESPNLLLNPIGGNDYGNSVAFNGRYLFIADKSAVSDSSLSSGAVYVYYYNDSNQWEFTQALTTGGNEDNVGNLSVKSEGKFLFISAIGTPLNEEDPLAKDYTGALLVYHRSHKKVPGTEAHRWELVQVIDRHTPGLEGLTAFSFEHLNSGALFGLQHAVDLEKGWLLVAAPFQVVNDPVTHEAIDNAGAVYAFRRNSLSGLWELHQTLINPENLSLLLFGGNLAVNNGYALISNSLVGSVPAISPFISRNGTVYVFHLSEKKQHWHYFQKLKGDESMDLAQQVEFGDSFGGSLSIDGKWALIGAPLESFSDSLEERFQGAAYFFHLLNDKWHRAQKIVSDDVNTPFKRTSYFTADIKGHMAIISDSSRTGPAGEQQGGILVYHRRHGSWKPYPIIFDPNGAAFENFGASAALSSIRLINGRPKIFFAGGISNFTLPSIQPKSVLIFEGICQ</sequence>